<dbReference type="InterPro" id="IPR045076">
    <property type="entry name" value="MutS"/>
</dbReference>
<sequence length="731" mass="84668">MENIKDKNLMITKLDLTDYINRLNSLFAREKDFKLQGDINVFYKYLKKLENKDFKAPPEVKNLDKELMHLKKFGTLSHNQIFEFVKIINYFIYLKSRNWEDLSDWFDKIKIPDDIKKILNHYNQKGEVVGFIELDEINEKIKEIKTLIRQELYKYINSKKLEPFLVDKQIHLQSDEETLLVRGGFNKVVDAEILGRSQSGYFYIFPRSIGKLKKRIDDLISLKEEFLEKKAQEFSNVLRKWLKFLDYINAEFDKFDLIQARIFLAKNENLEFILPSKSKKFYLRDFCHPALHNCKPINIEWDKQVLIITGVNAGGKTMLLKSILSSAFMAKHLLPMKVRENSIIPAFKDIKAIIEDPQNIKNDISTFAGRIKEFKDVFNRENYLIGVDEIELGTDANEAASLFKIIIEEIMKKNRIVITTHHKRLASLLAKHDEVELLAAVYDEKQQKPTFEFIKGTIGKSYAFETAKRYGIPLNIIQKAKNEYSEDLEKLDILIEKAANAEYEYNKKLKELNEELENVKLLKNSLLTQKEQFNEKIQKEKEKLLKEFNAAIKAAKEAIKAKTTADAHRKLNAANRIYKNIKVKKEEIKKEFNVGDIVKFKSSVGEIEDIKGKNALVNIDGKKLLIPKSELEHYRAPVKKEKIKISKPSVKKADIKLDLHGLRLEEALEKTEEFLNAAALAGLEEVWIYHGMGKGILAKGITELLKNHPLVKSFSDAPPHMGGYGAKIVKL</sequence>
<dbReference type="GO" id="GO:0030983">
    <property type="term" value="F:mismatched DNA binding"/>
    <property type="evidence" value="ECO:0007669"/>
    <property type="project" value="InterPro"/>
</dbReference>
<evidence type="ECO:0000259" key="9">
    <source>
        <dbReference type="PROSITE" id="PS50828"/>
    </source>
</evidence>
<feature type="coiled-coil region" evidence="8">
    <location>
        <begin position="477"/>
        <end position="591"/>
    </location>
</feature>
<dbReference type="Gene3D" id="3.30.1370.110">
    <property type="match status" value="1"/>
</dbReference>
<keyword evidence="11" id="KW-1185">Reference proteome</keyword>
<gene>
    <name evidence="7" type="primary">mutS2</name>
    <name evidence="7" type="synonym">rqcU</name>
    <name evidence="10" type="ORF">LNAT_P0689</name>
</gene>
<feature type="domain" description="Smr" evidence="9">
    <location>
        <begin position="657"/>
        <end position="731"/>
    </location>
</feature>
<dbReference type="Gene3D" id="3.40.50.300">
    <property type="entry name" value="P-loop containing nucleotide triphosphate hydrolases"/>
    <property type="match status" value="1"/>
</dbReference>
<feature type="binding site" evidence="7">
    <location>
        <begin position="310"/>
        <end position="317"/>
    </location>
    <ligand>
        <name>ATP</name>
        <dbReference type="ChEBI" id="CHEBI:30616"/>
    </ligand>
</feature>
<dbReference type="SMART" id="SM00534">
    <property type="entry name" value="MUTSac"/>
    <property type="match status" value="1"/>
</dbReference>
<evidence type="ECO:0000256" key="8">
    <source>
        <dbReference type="SAM" id="Coils"/>
    </source>
</evidence>
<dbReference type="InterPro" id="IPR005747">
    <property type="entry name" value="MutS2"/>
</dbReference>
<keyword evidence="7" id="KW-0540">Nuclease</keyword>
<dbReference type="GO" id="GO:0006298">
    <property type="term" value="P:mismatch repair"/>
    <property type="evidence" value="ECO:0007669"/>
    <property type="project" value="InterPro"/>
</dbReference>
<dbReference type="EMBL" id="BDME01000001">
    <property type="protein sequence ID" value="GAX87394.1"/>
    <property type="molecule type" value="Genomic_DNA"/>
</dbReference>
<dbReference type="PANTHER" id="PTHR48466">
    <property type="entry name" value="OS10G0509000 PROTEIN-RELATED"/>
    <property type="match status" value="1"/>
</dbReference>
<dbReference type="PIRSF" id="PIRSF005814">
    <property type="entry name" value="MutS_YshD"/>
    <property type="match status" value="1"/>
</dbReference>
<comment type="subunit">
    <text evidence="7">Homodimer. Binds to stalled ribosomes, contacting rRNA.</text>
</comment>
<evidence type="ECO:0000256" key="6">
    <source>
        <dbReference type="ARBA" id="ARBA00023125"/>
    </source>
</evidence>
<dbReference type="GO" id="GO:0045910">
    <property type="term" value="P:negative regulation of DNA recombination"/>
    <property type="evidence" value="ECO:0007669"/>
    <property type="project" value="InterPro"/>
</dbReference>
<dbReference type="NCBIfam" id="TIGR01069">
    <property type="entry name" value="mutS2"/>
    <property type="match status" value="1"/>
</dbReference>
<dbReference type="GO" id="GO:0016887">
    <property type="term" value="F:ATP hydrolysis activity"/>
    <property type="evidence" value="ECO:0007669"/>
    <property type="project" value="InterPro"/>
</dbReference>
<dbReference type="GO" id="GO:0005524">
    <property type="term" value="F:ATP binding"/>
    <property type="evidence" value="ECO:0007669"/>
    <property type="project" value="UniProtKB-UniRule"/>
</dbReference>
<accession>A0A292YE13</accession>
<dbReference type="EC" id="3.6.4.-" evidence="7"/>
<keyword evidence="2 7" id="KW-0547">Nucleotide-binding</keyword>
<dbReference type="GO" id="GO:0004519">
    <property type="term" value="F:endonuclease activity"/>
    <property type="evidence" value="ECO:0007669"/>
    <property type="project" value="UniProtKB-UniRule"/>
</dbReference>
<evidence type="ECO:0000313" key="11">
    <source>
        <dbReference type="Proteomes" id="UP000217944"/>
    </source>
</evidence>
<dbReference type="HAMAP" id="MF_00092">
    <property type="entry name" value="MutS2"/>
    <property type="match status" value="1"/>
</dbReference>
<comment type="function">
    <text evidence="7">Endonuclease that is involved in the suppression of homologous recombination and thus may have a key role in the control of bacterial genetic diversity.</text>
</comment>
<name>A0A292YE13_9BACT</name>
<evidence type="ECO:0000256" key="1">
    <source>
        <dbReference type="ARBA" id="ARBA00022730"/>
    </source>
</evidence>
<evidence type="ECO:0000256" key="7">
    <source>
        <dbReference type="HAMAP-Rule" id="MF_00092"/>
    </source>
</evidence>
<keyword evidence="4 7" id="KW-0067">ATP-binding</keyword>
<evidence type="ECO:0000256" key="2">
    <source>
        <dbReference type="ARBA" id="ARBA00022741"/>
    </source>
</evidence>
<dbReference type="GO" id="GO:0072344">
    <property type="term" value="P:rescue of stalled ribosome"/>
    <property type="evidence" value="ECO:0007669"/>
    <property type="project" value="UniProtKB-UniRule"/>
</dbReference>
<evidence type="ECO:0000256" key="4">
    <source>
        <dbReference type="ARBA" id="ARBA00022840"/>
    </source>
</evidence>
<dbReference type="GO" id="GO:0140664">
    <property type="term" value="F:ATP-dependent DNA damage sensor activity"/>
    <property type="evidence" value="ECO:0007669"/>
    <property type="project" value="InterPro"/>
</dbReference>
<proteinExistence type="inferred from homology"/>
<dbReference type="GO" id="GO:0019843">
    <property type="term" value="F:rRNA binding"/>
    <property type="evidence" value="ECO:0007669"/>
    <property type="project" value="UniProtKB-UniRule"/>
</dbReference>
<keyword evidence="8" id="KW-0175">Coiled coil</keyword>
<comment type="caution">
    <text evidence="10">The sequence shown here is derived from an EMBL/GenBank/DDBJ whole genome shotgun (WGS) entry which is preliminary data.</text>
</comment>
<evidence type="ECO:0000313" key="10">
    <source>
        <dbReference type="EMBL" id="GAX87394.1"/>
    </source>
</evidence>
<evidence type="ECO:0000256" key="5">
    <source>
        <dbReference type="ARBA" id="ARBA00022884"/>
    </source>
</evidence>
<dbReference type="PROSITE" id="PS50828">
    <property type="entry name" value="SMR"/>
    <property type="match status" value="1"/>
</dbReference>
<keyword evidence="1 7" id="KW-0699">rRNA-binding</keyword>
<dbReference type="SUPFAM" id="SSF52540">
    <property type="entry name" value="P-loop containing nucleoside triphosphate hydrolases"/>
    <property type="match status" value="1"/>
</dbReference>
<dbReference type="Proteomes" id="UP000217944">
    <property type="component" value="Unassembled WGS sequence"/>
</dbReference>
<keyword evidence="5 7" id="KW-0694">RNA-binding</keyword>
<dbReference type="InterPro" id="IPR002625">
    <property type="entry name" value="Smr_dom"/>
</dbReference>
<dbReference type="Pfam" id="PF01713">
    <property type="entry name" value="Smr"/>
    <property type="match status" value="1"/>
</dbReference>
<dbReference type="AlphaFoldDB" id="A0A292YE13"/>
<dbReference type="SUPFAM" id="SSF160443">
    <property type="entry name" value="SMR domain-like"/>
    <property type="match status" value="1"/>
</dbReference>
<evidence type="ECO:0000256" key="3">
    <source>
        <dbReference type="ARBA" id="ARBA00022801"/>
    </source>
</evidence>
<dbReference type="InterPro" id="IPR027417">
    <property type="entry name" value="P-loop_NTPase"/>
</dbReference>
<organism evidence="10 11">
    <name type="scientific">Lebetimonas natsushimae</name>
    <dbReference type="NCBI Taxonomy" id="1936991"/>
    <lineage>
        <taxon>Bacteria</taxon>
        <taxon>Pseudomonadati</taxon>
        <taxon>Campylobacterota</taxon>
        <taxon>Epsilonproteobacteria</taxon>
        <taxon>Nautiliales</taxon>
        <taxon>Nautiliaceae</taxon>
        <taxon>Lebetimonas</taxon>
    </lineage>
</organism>
<keyword evidence="6 7" id="KW-0238">DNA-binding</keyword>
<dbReference type="EC" id="3.1.-.-" evidence="7"/>
<keyword evidence="7" id="KW-0255">Endonuclease</keyword>
<dbReference type="InterPro" id="IPR036063">
    <property type="entry name" value="Smr_dom_sf"/>
</dbReference>
<protein>
    <recommendedName>
        <fullName evidence="7">Endonuclease MutS2</fullName>
        <ecNumber evidence="7">3.1.-.-</ecNumber>
    </recommendedName>
    <alternativeName>
        <fullName evidence="7">Ribosome-associated protein quality control-upstream factor</fullName>
        <shortName evidence="7">RQC-upstream factor</shortName>
        <shortName evidence="7">RqcU</shortName>
        <ecNumber evidence="7">3.6.4.-</ecNumber>
    </alternativeName>
</protein>
<dbReference type="SMART" id="SM00463">
    <property type="entry name" value="SMR"/>
    <property type="match status" value="1"/>
</dbReference>
<dbReference type="GO" id="GO:0043023">
    <property type="term" value="F:ribosomal large subunit binding"/>
    <property type="evidence" value="ECO:0007669"/>
    <property type="project" value="UniProtKB-UniRule"/>
</dbReference>
<comment type="function">
    <text evidence="7">Acts as a ribosome collision sensor, splitting the ribosome into its 2 subunits. Detects stalled/collided 70S ribosomes which it binds and splits by an ATP-hydrolysis driven conformational change. Acts upstream of the ribosome quality control system (RQC), a ribosome-associated complex that mediates the extraction of incompletely synthesized nascent chains from stalled ribosomes and their subsequent degradation. Probably generates substrates for RQC.</text>
</comment>
<reference evidence="10 11" key="1">
    <citation type="journal article" date="2017" name="Syst. Appl. Microbiol.">
        <title>Lebetimonas natsushimae sp. nov., a novel strictly anaerobic, moderately thermophilic chemoautotroph isolated from a deep-sea hydrothermal vent polychaete nest in the Mid-Okinawa Trough.</title>
        <authorList>
            <person name="Nagata R."/>
            <person name="Takaki Y."/>
            <person name="Tame A."/>
            <person name="Nunoura T."/>
            <person name="Muto H."/>
            <person name="Mino S."/>
            <person name="Sawayama S."/>
            <person name="Takai K."/>
            <person name="Nakagawa S."/>
        </authorList>
    </citation>
    <scope>NUCLEOTIDE SEQUENCE [LARGE SCALE GENOMIC DNA]</scope>
    <source>
        <strain evidence="10 11">HS1857</strain>
    </source>
</reference>
<dbReference type="PANTHER" id="PTHR48466:SF2">
    <property type="entry name" value="OS10G0509000 PROTEIN"/>
    <property type="match status" value="1"/>
</dbReference>
<dbReference type="InterPro" id="IPR000432">
    <property type="entry name" value="DNA_mismatch_repair_MutS_C"/>
</dbReference>
<dbReference type="Pfam" id="PF00488">
    <property type="entry name" value="MutS_V"/>
    <property type="match status" value="1"/>
</dbReference>
<comment type="similarity">
    <text evidence="7">Belongs to the DNA mismatch repair MutS family. MutS2 subfamily.</text>
</comment>
<keyword evidence="3 7" id="KW-0378">Hydrolase</keyword>